<sequence>MAVGAIVAVALSLTACSTSSSPSAGPAGGAPAPRPVAQVSISPSPGSGINPTTPVVVQAVHGKLTTVTVTNASKGNTVAGALSPDGAKWTSTEDLAYGASYRVVADATGTDGKTVTQQSTLTTVSPAAQAFPALTPAPPAPGLTFGVGQIIGVSFDHKVTDRAAAENALTVTTTPSQPGSWHWIDDRTLHYRPPSYWQPGTTVKLDAKLYGVNLGSGVYGKTDRSATYHIHDSWIAKADGATDQMQIVHNGAVVGTMPISMGKDATPTHSGPHVISDKQQQVVMDSCTYGVCPPSPKAYKSTEFWAERISNDGEFVHENPASVGAQGSTNVSHGCINLNPQNAQIFFNEFGLGDVVEAVNTPGGPLPIYDTYGDWELNWTQWQAGSALHH</sequence>
<evidence type="ECO:0000256" key="10">
    <source>
        <dbReference type="ARBA" id="ARBA00023315"/>
    </source>
</evidence>
<name>A0A2N3X0D8_9PSEU</name>
<accession>A0A2N3X0D8</accession>
<dbReference type="Pfam" id="PF17964">
    <property type="entry name" value="Big_10"/>
    <property type="match status" value="1"/>
</dbReference>
<keyword evidence="4 15" id="KW-0732">Signal</keyword>
<keyword evidence="11 13" id="KW-0961">Cell wall biogenesis/degradation</keyword>
<dbReference type="Pfam" id="PF03734">
    <property type="entry name" value="YkuD"/>
    <property type="match status" value="1"/>
</dbReference>
<dbReference type="SUPFAM" id="SSF141523">
    <property type="entry name" value="L,D-transpeptidase catalytic domain-like"/>
    <property type="match status" value="1"/>
</dbReference>
<dbReference type="CDD" id="cd13432">
    <property type="entry name" value="LDT_IgD_like_2"/>
    <property type="match status" value="1"/>
</dbReference>
<protein>
    <submittedName>
        <fullName evidence="17">Lipoprotein-anchoring transpeptidase ErfK/SrfK</fullName>
    </submittedName>
</protein>
<keyword evidence="9 17" id="KW-0449">Lipoprotein</keyword>
<evidence type="ECO:0000259" key="16">
    <source>
        <dbReference type="PROSITE" id="PS52029"/>
    </source>
</evidence>
<dbReference type="PANTHER" id="PTHR30582:SF2">
    <property type="entry name" value="L,D-TRANSPEPTIDASE YCIB-RELATED"/>
    <property type="match status" value="1"/>
</dbReference>
<dbReference type="InterPro" id="IPR038063">
    <property type="entry name" value="Transpep_catalytic_dom"/>
</dbReference>
<dbReference type="GO" id="GO:0016746">
    <property type="term" value="F:acyltransferase activity"/>
    <property type="evidence" value="ECO:0007669"/>
    <property type="project" value="UniProtKB-KW"/>
</dbReference>
<evidence type="ECO:0000256" key="1">
    <source>
        <dbReference type="ARBA" id="ARBA00004752"/>
    </source>
</evidence>
<feature type="active site" description="Nucleophile" evidence="13">
    <location>
        <position position="335"/>
    </location>
</feature>
<comment type="caution">
    <text evidence="17">The sequence shown here is derived from an EMBL/GenBank/DDBJ whole genome shotgun (WGS) entry which is preliminary data.</text>
</comment>
<dbReference type="GO" id="GO:0018104">
    <property type="term" value="P:peptidoglycan-protein cross-linking"/>
    <property type="evidence" value="ECO:0007669"/>
    <property type="project" value="TreeGrafter"/>
</dbReference>
<keyword evidence="8" id="KW-0564">Palmitate</keyword>
<evidence type="ECO:0000256" key="3">
    <source>
        <dbReference type="ARBA" id="ARBA00022679"/>
    </source>
</evidence>
<dbReference type="PROSITE" id="PS52029">
    <property type="entry name" value="LD_TPASE"/>
    <property type="match status" value="1"/>
</dbReference>
<dbReference type="InterPro" id="IPR050979">
    <property type="entry name" value="LD-transpeptidase"/>
</dbReference>
<dbReference type="GO" id="GO:0005576">
    <property type="term" value="C:extracellular region"/>
    <property type="evidence" value="ECO:0007669"/>
    <property type="project" value="TreeGrafter"/>
</dbReference>
<evidence type="ECO:0000256" key="6">
    <source>
        <dbReference type="ARBA" id="ARBA00022984"/>
    </source>
</evidence>
<comment type="pathway">
    <text evidence="1 13">Cell wall biogenesis; peptidoglycan biosynthesis.</text>
</comment>
<evidence type="ECO:0000256" key="13">
    <source>
        <dbReference type="PROSITE-ProRule" id="PRU01373"/>
    </source>
</evidence>
<keyword evidence="18" id="KW-1185">Reference proteome</keyword>
<evidence type="ECO:0000256" key="14">
    <source>
        <dbReference type="SAM" id="MobiDB-lite"/>
    </source>
</evidence>
<dbReference type="UniPathway" id="UPA00219"/>
<dbReference type="GO" id="GO:0071555">
    <property type="term" value="P:cell wall organization"/>
    <property type="evidence" value="ECO:0007669"/>
    <property type="project" value="UniProtKB-UniRule"/>
</dbReference>
<evidence type="ECO:0000256" key="15">
    <source>
        <dbReference type="SAM" id="SignalP"/>
    </source>
</evidence>
<feature type="active site" description="Proton donor/acceptor" evidence="13">
    <location>
        <position position="317"/>
    </location>
</feature>
<evidence type="ECO:0000313" key="18">
    <source>
        <dbReference type="Proteomes" id="UP000233750"/>
    </source>
</evidence>
<organism evidence="17 18">
    <name type="scientific">Amycolatopsis echigonensis</name>
    <dbReference type="NCBI Taxonomy" id="2576905"/>
    <lineage>
        <taxon>Bacteria</taxon>
        <taxon>Bacillati</taxon>
        <taxon>Actinomycetota</taxon>
        <taxon>Actinomycetes</taxon>
        <taxon>Pseudonocardiales</taxon>
        <taxon>Pseudonocardiaceae</taxon>
        <taxon>Amycolatopsis</taxon>
    </lineage>
</organism>
<dbReference type="GO" id="GO:0071972">
    <property type="term" value="F:peptidoglycan L,D-transpeptidase activity"/>
    <property type="evidence" value="ECO:0007669"/>
    <property type="project" value="TreeGrafter"/>
</dbReference>
<dbReference type="EMBL" id="PJMY01000002">
    <property type="protein sequence ID" value="PKV99578.1"/>
    <property type="molecule type" value="Genomic_DNA"/>
</dbReference>
<keyword evidence="10" id="KW-0012">Acyltransferase</keyword>
<evidence type="ECO:0000256" key="4">
    <source>
        <dbReference type="ARBA" id="ARBA00022729"/>
    </source>
</evidence>
<keyword evidence="3" id="KW-0808">Transferase</keyword>
<keyword evidence="7" id="KW-0472">Membrane</keyword>
<proteinExistence type="predicted"/>
<dbReference type="AlphaFoldDB" id="A0A2N3X0D8"/>
<gene>
    <name evidence="17" type="ORF">ATK30_0557</name>
</gene>
<evidence type="ECO:0000313" key="17">
    <source>
        <dbReference type="EMBL" id="PKV99578.1"/>
    </source>
</evidence>
<dbReference type="Gene3D" id="2.60.40.3780">
    <property type="match status" value="1"/>
</dbReference>
<comment type="pathway">
    <text evidence="12">Glycan biosynthesis.</text>
</comment>
<keyword evidence="5 13" id="KW-0133">Cell shape</keyword>
<dbReference type="FunFam" id="2.40.440.10:FF:000005">
    <property type="entry name" value="L,D-transpeptidase 2"/>
    <property type="match status" value="1"/>
</dbReference>
<reference evidence="17 18" key="1">
    <citation type="submission" date="2017-12" db="EMBL/GenBank/DDBJ databases">
        <title>Sequencing the genomes of 1000 Actinobacteria strains.</title>
        <authorList>
            <person name="Klenk H.-P."/>
        </authorList>
    </citation>
    <scope>NUCLEOTIDE SEQUENCE [LARGE SCALE GENOMIC DNA]</scope>
    <source>
        <strain evidence="17 18">DSM 45165</strain>
    </source>
</reference>
<dbReference type="CDD" id="cd16913">
    <property type="entry name" value="YkuD_like"/>
    <property type="match status" value="1"/>
</dbReference>
<dbReference type="Proteomes" id="UP000233750">
    <property type="component" value="Unassembled WGS sequence"/>
</dbReference>
<evidence type="ECO:0000256" key="9">
    <source>
        <dbReference type="ARBA" id="ARBA00023288"/>
    </source>
</evidence>
<dbReference type="Gene3D" id="2.40.440.10">
    <property type="entry name" value="L,D-transpeptidase catalytic domain-like"/>
    <property type="match status" value="1"/>
</dbReference>
<evidence type="ECO:0000256" key="2">
    <source>
        <dbReference type="ARBA" id="ARBA00022475"/>
    </source>
</evidence>
<dbReference type="Gene3D" id="2.60.40.3710">
    <property type="match status" value="1"/>
</dbReference>
<keyword evidence="2" id="KW-1003">Cell membrane</keyword>
<evidence type="ECO:0000256" key="5">
    <source>
        <dbReference type="ARBA" id="ARBA00022960"/>
    </source>
</evidence>
<feature type="domain" description="L,D-TPase catalytic" evidence="16">
    <location>
        <begin position="234"/>
        <end position="359"/>
    </location>
</feature>
<feature type="signal peptide" evidence="15">
    <location>
        <begin position="1"/>
        <end position="24"/>
    </location>
</feature>
<dbReference type="InterPro" id="IPR005490">
    <property type="entry name" value="LD_TPept_cat_dom"/>
</dbReference>
<feature type="region of interest" description="Disordered" evidence="14">
    <location>
        <begin position="20"/>
        <end position="52"/>
    </location>
</feature>
<evidence type="ECO:0000256" key="8">
    <source>
        <dbReference type="ARBA" id="ARBA00023139"/>
    </source>
</evidence>
<dbReference type="PANTHER" id="PTHR30582">
    <property type="entry name" value="L,D-TRANSPEPTIDASE"/>
    <property type="match status" value="1"/>
</dbReference>
<dbReference type="InterPro" id="IPR041280">
    <property type="entry name" value="Big_10"/>
</dbReference>
<keyword evidence="6 13" id="KW-0573">Peptidoglycan synthesis</keyword>
<evidence type="ECO:0000256" key="11">
    <source>
        <dbReference type="ARBA" id="ARBA00023316"/>
    </source>
</evidence>
<evidence type="ECO:0000256" key="7">
    <source>
        <dbReference type="ARBA" id="ARBA00023136"/>
    </source>
</evidence>
<evidence type="ECO:0000256" key="12">
    <source>
        <dbReference type="ARBA" id="ARBA00060592"/>
    </source>
</evidence>
<feature type="chain" id="PRO_5038837481" evidence="15">
    <location>
        <begin position="25"/>
        <end position="390"/>
    </location>
</feature>
<dbReference type="GO" id="GO:0008360">
    <property type="term" value="P:regulation of cell shape"/>
    <property type="evidence" value="ECO:0007669"/>
    <property type="project" value="UniProtKB-UniRule"/>
</dbReference>